<dbReference type="PANTHER" id="PTHR10556:SF57">
    <property type="entry name" value="3-OXO-5-ALPHA-STEROID 4-DEHYDROGENASE 1"/>
    <property type="match status" value="1"/>
</dbReference>
<dbReference type="PROSITE" id="PS50244">
    <property type="entry name" value="S5A_REDUCTASE"/>
    <property type="match status" value="1"/>
</dbReference>
<comment type="subcellular location">
    <subcellularLocation>
        <location evidence="1">Endoplasmic reticulum membrane</location>
        <topology evidence="1">Multi-pass membrane protein</topology>
    </subcellularLocation>
    <subcellularLocation>
        <location evidence="2">Microsome membrane</location>
    </subcellularLocation>
</comment>
<keyword evidence="10" id="KW-0560">Oxidoreductase</keyword>
<keyword evidence="5" id="KW-0221">Differentiation</keyword>
<reference evidence="15 16" key="2">
    <citation type="submission" date="2018-11" db="EMBL/GenBank/DDBJ databases">
        <authorList>
            <consortium name="Pathogen Informatics"/>
        </authorList>
    </citation>
    <scope>NUCLEOTIDE SEQUENCE [LARGE SCALE GENOMIC DNA]</scope>
</reference>
<protein>
    <submittedName>
        <fullName evidence="17">3-oxo-5-alpha-steroid 4-dehydrogenase 1 (inferred by orthology to a human protein)</fullName>
    </submittedName>
</protein>
<evidence type="ECO:0000313" key="16">
    <source>
        <dbReference type="Proteomes" id="UP000271162"/>
    </source>
</evidence>
<keyword evidence="6" id="KW-0256">Endoplasmic reticulum</keyword>
<evidence type="ECO:0000256" key="5">
    <source>
        <dbReference type="ARBA" id="ARBA00022782"/>
    </source>
</evidence>
<feature type="domain" description="3-oxo-5-alpha-steroid 4-dehydrogenase C-terminal" evidence="14">
    <location>
        <begin position="61"/>
        <end position="206"/>
    </location>
</feature>
<dbReference type="GO" id="GO:0003865">
    <property type="term" value="F:3-oxo-5-alpha-steroid 4-dehydrogenase activity"/>
    <property type="evidence" value="ECO:0007669"/>
    <property type="project" value="TreeGrafter"/>
</dbReference>
<organism evidence="17">
    <name type="scientific">Nippostrongylus brasiliensis</name>
    <name type="common">Rat hookworm</name>
    <dbReference type="NCBI Taxonomy" id="27835"/>
    <lineage>
        <taxon>Eukaryota</taxon>
        <taxon>Metazoa</taxon>
        <taxon>Ecdysozoa</taxon>
        <taxon>Nematoda</taxon>
        <taxon>Chromadorea</taxon>
        <taxon>Rhabditida</taxon>
        <taxon>Rhabditina</taxon>
        <taxon>Rhabditomorpha</taxon>
        <taxon>Strongyloidea</taxon>
        <taxon>Heligmosomidae</taxon>
        <taxon>Nippostrongylus</taxon>
    </lineage>
</organism>
<feature type="transmembrane region" description="Helical" evidence="13">
    <location>
        <begin position="97"/>
        <end position="113"/>
    </location>
</feature>
<keyword evidence="9 13" id="KW-1133">Transmembrane helix</keyword>
<evidence type="ECO:0000256" key="10">
    <source>
        <dbReference type="ARBA" id="ARBA00023002"/>
    </source>
</evidence>
<dbReference type="Pfam" id="PF02544">
    <property type="entry name" value="Steroid_dh"/>
    <property type="match status" value="1"/>
</dbReference>
<evidence type="ECO:0000256" key="3">
    <source>
        <dbReference type="ARBA" id="ARBA00007742"/>
    </source>
</evidence>
<reference evidence="17" key="1">
    <citation type="submission" date="2017-02" db="UniProtKB">
        <authorList>
            <consortium name="WormBaseParasite"/>
        </authorList>
    </citation>
    <scope>IDENTIFICATION</scope>
</reference>
<proteinExistence type="inferred from homology"/>
<evidence type="ECO:0000256" key="9">
    <source>
        <dbReference type="ARBA" id="ARBA00022989"/>
    </source>
</evidence>
<feature type="transmembrane region" description="Helical" evidence="13">
    <location>
        <begin position="27"/>
        <end position="50"/>
    </location>
</feature>
<keyword evidence="11" id="KW-0443">Lipid metabolism</keyword>
<dbReference type="WBParaSite" id="NBR_0001381601-mRNA-1">
    <property type="protein sequence ID" value="NBR_0001381601-mRNA-1"/>
    <property type="gene ID" value="NBR_0001381601"/>
</dbReference>
<evidence type="ECO:0000256" key="2">
    <source>
        <dbReference type="ARBA" id="ARBA00004524"/>
    </source>
</evidence>
<evidence type="ECO:0000313" key="15">
    <source>
        <dbReference type="EMBL" id="VDL77406.1"/>
    </source>
</evidence>
<evidence type="ECO:0000259" key="14">
    <source>
        <dbReference type="Pfam" id="PF02544"/>
    </source>
</evidence>
<dbReference type="GO" id="GO:0005789">
    <property type="term" value="C:endoplasmic reticulum membrane"/>
    <property type="evidence" value="ECO:0007669"/>
    <property type="project" value="UniProtKB-SubCell"/>
</dbReference>
<dbReference type="InterPro" id="IPR039357">
    <property type="entry name" value="SRD5A/TECR"/>
</dbReference>
<dbReference type="OMA" id="KHEPRQS"/>
<dbReference type="EMBL" id="UYSL01021151">
    <property type="protein sequence ID" value="VDL77406.1"/>
    <property type="molecule type" value="Genomic_DNA"/>
</dbReference>
<dbReference type="PANTHER" id="PTHR10556">
    <property type="entry name" value="3-OXO-5-ALPHA-STEROID 4-DEHYDROGENASE"/>
    <property type="match status" value="1"/>
</dbReference>
<evidence type="ECO:0000256" key="12">
    <source>
        <dbReference type="ARBA" id="ARBA00023136"/>
    </source>
</evidence>
<comment type="similarity">
    <text evidence="3">Belongs to the steroid 5-alpha reductase family.</text>
</comment>
<keyword evidence="8" id="KW-0521">NADP</keyword>
<feature type="transmembrane region" description="Helical" evidence="13">
    <location>
        <begin position="153"/>
        <end position="176"/>
    </location>
</feature>
<dbReference type="Proteomes" id="UP000271162">
    <property type="component" value="Unassembled WGS sequence"/>
</dbReference>
<evidence type="ECO:0000256" key="7">
    <source>
        <dbReference type="ARBA" id="ARBA00022848"/>
    </source>
</evidence>
<keyword evidence="4 13" id="KW-0812">Transmembrane</keyword>
<accession>A0A0N4YBH8</accession>
<keyword evidence="12 13" id="KW-0472">Membrane</keyword>
<dbReference type="InterPro" id="IPR001104">
    <property type="entry name" value="3-oxo-5_a-steroid_4-DH_C"/>
</dbReference>
<evidence type="ECO:0000256" key="1">
    <source>
        <dbReference type="ARBA" id="ARBA00004477"/>
    </source>
</evidence>
<dbReference type="Gene3D" id="1.20.120.1630">
    <property type="match status" value="1"/>
</dbReference>
<gene>
    <name evidence="15" type="ORF">NBR_LOCUS13817</name>
</gene>
<name>A0A0N4YBH8_NIPBR</name>
<dbReference type="GO" id="GO:0006694">
    <property type="term" value="P:steroid biosynthetic process"/>
    <property type="evidence" value="ECO:0007669"/>
    <property type="project" value="TreeGrafter"/>
</dbReference>
<evidence type="ECO:0000256" key="4">
    <source>
        <dbReference type="ARBA" id="ARBA00022692"/>
    </source>
</evidence>
<evidence type="ECO:0000313" key="17">
    <source>
        <dbReference type="WBParaSite" id="NBR_0001381601-mRNA-1"/>
    </source>
</evidence>
<dbReference type="AlphaFoldDB" id="A0A0N4YBH8"/>
<dbReference type="GO" id="GO:0030154">
    <property type="term" value="P:cell differentiation"/>
    <property type="evidence" value="ECO:0007669"/>
    <property type="project" value="UniProtKB-KW"/>
</dbReference>
<dbReference type="STRING" id="27835.A0A0N4YBH8"/>
<keyword evidence="16" id="KW-1185">Reference proteome</keyword>
<keyword evidence="7" id="KW-0492">Microsome</keyword>
<evidence type="ECO:0000256" key="6">
    <source>
        <dbReference type="ARBA" id="ARBA00022824"/>
    </source>
</evidence>
<evidence type="ECO:0000256" key="8">
    <source>
        <dbReference type="ARBA" id="ARBA00022857"/>
    </source>
</evidence>
<sequence length="206" mass="23537">MNFGFQYTIPARIAWFVQELPSFIIPVYYAIGCQSIAGGVVLAAFLIHYFNRQGDVRLSVPVKIWKWNSVVHLSLRGRVLFLEWIHSASYPLFQLDMLYLGMALFATGMYINIQSDSILRNLRKPGEAGYKIPRGGMFEYVSGANFFGEIVEWFGYALMSGSLPAIAFAMFTASNIGPRAVHHHRWYHEKFPDYPKSRKALIPFLL</sequence>
<evidence type="ECO:0000256" key="11">
    <source>
        <dbReference type="ARBA" id="ARBA00023098"/>
    </source>
</evidence>
<evidence type="ECO:0000256" key="13">
    <source>
        <dbReference type="SAM" id="Phobius"/>
    </source>
</evidence>